<dbReference type="PANTHER" id="PTHR10704">
    <property type="entry name" value="CARBOHYDRATE SULFOTRANSFERASE"/>
    <property type="match status" value="1"/>
</dbReference>
<dbReference type="GO" id="GO:0006044">
    <property type="term" value="P:N-acetylglucosamine metabolic process"/>
    <property type="evidence" value="ECO:0007669"/>
    <property type="project" value="TreeGrafter"/>
</dbReference>
<dbReference type="Gene3D" id="3.40.50.300">
    <property type="entry name" value="P-loop containing nucleotide triphosphate hydrolases"/>
    <property type="match status" value="1"/>
</dbReference>
<gene>
    <name evidence="1" type="ORF">METZ01_LOCUS447166</name>
</gene>
<dbReference type="EMBL" id="UINC01183518">
    <property type="protein sequence ID" value="SVD94312.1"/>
    <property type="molecule type" value="Genomic_DNA"/>
</dbReference>
<proteinExistence type="predicted"/>
<protein>
    <recommendedName>
        <fullName evidence="2">Sulfotransferase domain-containing protein</fullName>
    </recommendedName>
</protein>
<dbReference type="GO" id="GO:0001517">
    <property type="term" value="F:N-acetylglucosamine 6-O-sulfotransferase activity"/>
    <property type="evidence" value="ECO:0007669"/>
    <property type="project" value="TreeGrafter"/>
</dbReference>
<dbReference type="AlphaFoldDB" id="A0A382ZFR7"/>
<reference evidence="1" key="1">
    <citation type="submission" date="2018-05" db="EMBL/GenBank/DDBJ databases">
        <authorList>
            <person name="Lanie J.A."/>
            <person name="Ng W.-L."/>
            <person name="Kazmierczak K.M."/>
            <person name="Andrzejewski T.M."/>
            <person name="Davidsen T.M."/>
            <person name="Wayne K.J."/>
            <person name="Tettelin H."/>
            <person name="Glass J.I."/>
            <person name="Rusch D."/>
            <person name="Podicherti R."/>
            <person name="Tsui H.-C.T."/>
            <person name="Winkler M.E."/>
        </authorList>
    </citation>
    <scope>NUCLEOTIDE SEQUENCE</scope>
</reference>
<sequence length="231" mass="26345">PLYTGLDELPVANRHAEIGRWVGGNSPVVIVDNSKKVKWLNLIRKNPDYEIVLVHLLRDPRALVMRWLNTYTLAASRRTQRLRVARRMPKHSLKIMFGSWETVFVYKWLRENLQIARCLEASGCDFARVTYRDMAFAAERTLQRLMPELGLAFDPVQLRFGESETLGTIKTQHEGTVRRSEIKPDLLWRDQLSASALLDIESNKTLQGYLDSVGLELVQDGITARRGDGGG</sequence>
<dbReference type="GO" id="GO:0006790">
    <property type="term" value="P:sulfur compound metabolic process"/>
    <property type="evidence" value="ECO:0007669"/>
    <property type="project" value="TreeGrafter"/>
</dbReference>
<evidence type="ECO:0008006" key="2">
    <source>
        <dbReference type="Google" id="ProtNLM"/>
    </source>
</evidence>
<dbReference type="InterPro" id="IPR027417">
    <property type="entry name" value="P-loop_NTPase"/>
</dbReference>
<name>A0A382ZFR7_9ZZZZ</name>
<feature type="non-terminal residue" evidence="1">
    <location>
        <position position="1"/>
    </location>
</feature>
<dbReference type="PANTHER" id="PTHR10704:SF44">
    <property type="entry name" value="LD35051P-RELATED"/>
    <property type="match status" value="1"/>
</dbReference>
<organism evidence="1">
    <name type="scientific">marine metagenome</name>
    <dbReference type="NCBI Taxonomy" id="408172"/>
    <lineage>
        <taxon>unclassified sequences</taxon>
        <taxon>metagenomes</taxon>
        <taxon>ecological metagenomes</taxon>
    </lineage>
</organism>
<dbReference type="InterPro" id="IPR051135">
    <property type="entry name" value="Gal/GlcNAc/GalNAc_ST"/>
</dbReference>
<evidence type="ECO:0000313" key="1">
    <source>
        <dbReference type="EMBL" id="SVD94312.1"/>
    </source>
</evidence>
<accession>A0A382ZFR7</accession>
<dbReference type="SUPFAM" id="SSF52540">
    <property type="entry name" value="P-loop containing nucleoside triphosphate hydrolases"/>
    <property type="match status" value="1"/>
</dbReference>